<dbReference type="EMBL" id="DTHS01000009">
    <property type="protein sequence ID" value="HHR48164.1"/>
    <property type="molecule type" value="Genomic_DNA"/>
</dbReference>
<dbReference type="GO" id="GO:0006450">
    <property type="term" value="P:regulation of translational fidelity"/>
    <property type="evidence" value="ECO:0007669"/>
    <property type="project" value="InterPro"/>
</dbReference>
<proteinExistence type="predicted"/>
<dbReference type="AlphaFoldDB" id="A0A7V5XYY7"/>
<evidence type="ECO:0000313" key="1">
    <source>
        <dbReference type="EMBL" id="HHR48164.1"/>
    </source>
</evidence>
<dbReference type="Pfam" id="PF02686">
    <property type="entry name" value="GatC"/>
    <property type="match status" value="1"/>
</dbReference>
<sequence length="90" mass="10885">MEEVIKKVIALAKLKFDKEELEGFVKECSKIVEYFQKIKTLQKPEKKEGLYFLYQLKCPLREDKVKSFKNDFLKNSPRYQEGYFRIKKIL</sequence>
<evidence type="ECO:0008006" key="2">
    <source>
        <dbReference type="Google" id="ProtNLM"/>
    </source>
</evidence>
<dbReference type="SUPFAM" id="SSF141000">
    <property type="entry name" value="Glu-tRNAGln amidotransferase C subunit"/>
    <property type="match status" value="1"/>
</dbReference>
<gene>
    <name evidence="1" type="ORF">ENV79_00750</name>
</gene>
<accession>A0A7V5XYY7</accession>
<organism evidence="1">
    <name type="scientific">candidate division WOR-3 bacterium</name>
    <dbReference type="NCBI Taxonomy" id="2052148"/>
    <lineage>
        <taxon>Bacteria</taxon>
        <taxon>Bacteria division WOR-3</taxon>
    </lineage>
</organism>
<dbReference type="InterPro" id="IPR003837">
    <property type="entry name" value="GatC"/>
</dbReference>
<reference evidence="1" key="1">
    <citation type="journal article" date="2020" name="mSystems">
        <title>Genome- and Community-Level Interaction Insights into Carbon Utilization and Element Cycling Functions of Hydrothermarchaeota in Hydrothermal Sediment.</title>
        <authorList>
            <person name="Zhou Z."/>
            <person name="Liu Y."/>
            <person name="Xu W."/>
            <person name="Pan J."/>
            <person name="Luo Z.H."/>
            <person name="Li M."/>
        </authorList>
    </citation>
    <scope>NUCLEOTIDE SEQUENCE [LARGE SCALE GENOMIC DNA]</scope>
    <source>
        <strain evidence="1">SpSt-791</strain>
    </source>
</reference>
<name>A0A7V5XYY7_UNCW3</name>
<protein>
    <recommendedName>
        <fullName evidence="2">Asp-tRNA(Asn)/Glu-tRNA(Gln) amidotransferase subunit GatC</fullName>
    </recommendedName>
</protein>
<dbReference type="InterPro" id="IPR036113">
    <property type="entry name" value="Asp/Glu-ADT_sf_sub_c"/>
</dbReference>
<dbReference type="Gene3D" id="1.10.20.60">
    <property type="entry name" value="Glu-tRNAGln amidotransferase C subunit, N-terminal domain"/>
    <property type="match status" value="1"/>
</dbReference>
<comment type="caution">
    <text evidence="1">The sequence shown here is derived from an EMBL/GenBank/DDBJ whole genome shotgun (WGS) entry which is preliminary data.</text>
</comment>